<dbReference type="EMBL" id="JAAXOO010000009">
    <property type="protein sequence ID" value="NKY37494.1"/>
    <property type="molecule type" value="Genomic_DNA"/>
</dbReference>
<comment type="caution">
    <text evidence="1">The sequence shown here is derived from an EMBL/GenBank/DDBJ whole genome shotgun (WGS) entry which is preliminary data.</text>
</comment>
<dbReference type="Pfam" id="PF10094">
    <property type="entry name" value="DUF2332"/>
    <property type="match status" value="1"/>
</dbReference>
<sequence length="276" mass="29495">MNRTATNPPASHTEARAVLYPAVTEAARRVSANTVGLIDVGCGAGFDLTVDRVGITYRDGHPLGDPQSPVQLSSAIVGHRPVPVHTMPKVRTRIGIDNDPIDVTDPAVAQRLRDSVPPDRPEQSARLDADITLTTATTAQLLRGDPIDLLPGAIARVPADALPVVTTTWALSRFSRERRLRFLHRLDESAAGRVVAWVSAEGVGVAPAVPTLGDRHACGHSIIGLAIFDGPALRAEAIGRCWSRGRMLSWLTDSAPHHRQLSDITCSIRSTPAPGR</sequence>
<evidence type="ECO:0000313" key="2">
    <source>
        <dbReference type="Proteomes" id="UP000565715"/>
    </source>
</evidence>
<dbReference type="RefSeq" id="WP_068044121.1">
    <property type="nucleotide sequence ID" value="NZ_JAAXOO010000009.1"/>
</dbReference>
<reference evidence="1 2" key="1">
    <citation type="submission" date="2020-04" db="EMBL/GenBank/DDBJ databases">
        <title>MicrobeNet Type strains.</title>
        <authorList>
            <person name="Nicholson A.C."/>
        </authorList>
    </citation>
    <scope>NUCLEOTIDE SEQUENCE [LARGE SCALE GENOMIC DNA]</scope>
    <source>
        <strain evidence="1 2">DSM 45078</strain>
    </source>
</reference>
<evidence type="ECO:0000313" key="1">
    <source>
        <dbReference type="EMBL" id="NKY37494.1"/>
    </source>
</evidence>
<dbReference type="InterPro" id="IPR011200">
    <property type="entry name" value="UCP012608"/>
</dbReference>
<keyword evidence="2" id="KW-1185">Reference proteome</keyword>
<proteinExistence type="predicted"/>
<organism evidence="1 2">
    <name type="scientific">Nocardia speluncae</name>
    <dbReference type="NCBI Taxonomy" id="419477"/>
    <lineage>
        <taxon>Bacteria</taxon>
        <taxon>Bacillati</taxon>
        <taxon>Actinomycetota</taxon>
        <taxon>Actinomycetes</taxon>
        <taxon>Mycobacteriales</taxon>
        <taxon>Nocardiaceae</taxon>
        <taxon>Nocardia</taxon>
    </lineage>
</organism>
<gene>
    <name evidence="1" type="ORF">HGA13_31165</name>
</gene>
<dbReference type="Proteomes" id="UP000565715">
    <property type="component" value="Unassembled WGS sequence"/>
</dbReference>
<protein>
    <submittedName>
        <fullName evidence="1">DUF2332 domain-containing protein</fullName>
    </submittedName>
</protein>
<accession>A0A846XVG4</accession>
<name>A0A846XVG4_9NOCA</name>
<dbReference type="AlphaFoldDB" id="A0A846XVG4"/>